<evidence type="ECO:0000313" key="6">
    <source>
        <dbReference type="EMBL" id="QDT61910.1"/>
    </source>
</evidence>
<sequence length="271" mass="30212">MTGPAKIETTNQDSVEQGDCPLSVMDLTVAYHRKPVIWDVEFDLPAGSLVGIVGPNGAGKSTLLKAVMELVPRASGRVEVFGKPYHLSRRNVGYVPQRESVDWDFPVDALDVVTMGLYGQVGWGRPVRQKHRDLAMQALEHVGIADLAKRQISQLSGGQQQRTFLARALVQDADLYLMDEPFAAVDAATEKAIVEILRELKQRKKTAVVIHHDLQTVPAYFDYVVLLNMRVVAHGPVQEVFTPENLQKTYGGRLTLLDEVTEAMRRRERSL</sequence>
<dbReference type="Gene3D" id="3.40.50.300">
    <property type="entry name" value="P-loop containing nucleotide triphosphate hydrolases"/>
    <property type="match status" value="1"/>
</dbReference>
<keyword evidence="3" id="KW-0547">Nucleotide-binding</keyword>
<evidence type="ECO:0000256" key="2">
    <source>
        <dbReference type="ARBA" id="ARBA00022448"/>
    </source>
</evidence>
<name>A0A517T0I6_9BACT</name>
<dbReference type="InterPro" id="IPR003439">
    <property type="entry name" value="ABC_transporter-like_ATP-bd"/>
</dbReference>
<dbReference type="EMBL" id="CP036272">
    <property type="protein sequence ID" value="QDT61910.1"/>
    <property type="molecule type" value="Genomic_DNA"/>
</dbReference>
<dbReference type="InterPro" id="IPR050153">
    <property type="entry name" value="Metal_Ion_Import_ABC"/>
</dbReference>
<dbReference type="Proteomes" id="UP000315003">
    <property type="component" value="Chromosome"/>
</dbReference>
<evidence type="ECO:0000256" key="4">
    <source>
        <dbReference type="ARBA" id="ARBA00022840"/>
    </source>
</evidence>
<dbReference type="InterPro" id="IPR027417">
    <property type="entry name" value="P-loop_NTPase"/>
</dbReference>
<dbReference type="FunFam" id="3.40.50.300:FF:000134">
    <property type="entry name" value="Iron-enterobactin ABC transporter ATP-binding protein"/>
    <property type="match status" value="1"/>
</dbReference>
<dbReference type="OrthoDB" id="9806726at2"/>
<dbReference type="GO" id="GO:0005524">
    <property type="term" value="F:ATP binding"/>
    <property type="evidence" value="ECO:0007669"/>
    <property type="project" value="UniProtKB-KW"/>
</dbReference>
<accession>A0A517T0I6</accession>
<evidence type="ECO:0000256" key="1">
    <source>
        <dbReference type="ARBA" id="ARBA00005417"/>
    </source>
</evidence>
<dbReference type="SUPFAM" id="SSF52540">
    <property type="entry name" value="P-loop containing nucleoside triphosphate hydrolases"/>
    <property type="match status" value="1"/>
</dbReference>
<dbReference type="CDD" id="cd03235">
    <property type="entry name" value="ABC_Metallic_Cations"/>
    <property type="match status" value="1"/>
</dbReference>
<dbReference type="AlphaFoldDB" id="A0A517T0I6"/>
<feature type="domain" description="ABC transporter" evidence="5">
    <location>
        <begin position="22"/>
        <end position="254"/>
    </location>
</feature>
<comment type="similarity">
    <text evidence="1">Belongs to the ABC transporter superfamily.</text>
</comment>
<keyword evidence="6" id="KW-0378">Hydrolase</keyword>
<reference evidence="6 7" key="1">
    <citation type="submission" date="2019-02" db="EMBL/GenBank/DDBJ databases">
        <title>Deep-cultivation of Planctomycetes and their phenomic and genomic characterization uncovers novel biology.</title>
        <authorList>
            <person name="Wiegand S."/>
            <person name="Jogler M."/>
            <person name="Boedeker C."/>
            <person name="Pinto D."/>
            <person name="Vollmers J."/>
            <person name="Rivas-Marin E."/>
            <person name="Kohn T."/>
            <person name="Peeters S.H."/>
            <person name="Heuer A."/>
            <person name="Rast P."/>
            <person name="Oberbeckmann S."/>
            <person name="Bunk B."/>
            <person name="Jeske O."/>
            <person name="Meyerdierks A."/>
            <person name="Storesund J.E."/>
            <person name="Kallscheuer N."/>
            <person name="Luecker S."/>
            <person name="Lage O.M."/>
            <person name="Pohl T."/>
            <person name="Merkel B.J."/>
            <person name="Hornburger P."/>
            <person name="Mueller R.-W."/>
            <person name="Bruemmer F."/>
            <person name="Labrenz M."/>
            <person name="Spormann A.M."/>
            <person name="Op den Camp H."/>
            <person name="Overmann J."/>
            <person name="Amann R."/>
            <person name="Jetten M.S.M."/>
            <person name="Mascher T."/>
            <person name="Medema M.H."/>
            <person name="Devos D.P."/>
            <person name="Kaster A.-K."/>
            <person name="Ovreas L."/>
            <person name="Rohde M."/>
            <person name="Galperin M.Y."/>
            <person name="Jogler C."/>
        </authorList>
    </citation>
    <scope>NUCLEOTIDE SEQUENCE [LARGE SCALE GENOMIC DNA]</scope>
    <source>
        <strain evidence="6 7">SV_7m_r</strain>
    </source>
</reference>
<evidence type="ECO:0000259" key="5">
    <source>
        <dbReference type="PROSITE" id="PS50893"/>
    </source>
</evidence>
<evidence type="ECO:0000313" key="7">
    <source>
        <dbReference type="Proteomes" id="UP000315003"/>
    </source>
</evidence>
<dbReference type="InterPro" id="IPR003593">
    <property type="entry name" value="AAA+_ATPase"/>
</dbReference>
<protein>
    <submittedName>
        <fullName evidence="6">High-affinity zinc uptake system ATP-binding protein ZnuC</fullName>
        <ecNumber evidence="6">3.6.3.-</ecNumber>
    </submittedName>
</protein>
<keyword evidence="2" id="KW-0813">Transport</keyword>
<dbReference type="SMART" id="SM00382">
    <property type="entry name" value="AAA"/>
    <property type="match status" value="1"/>
</dbReference>
<keyword evidence="4 6" id="KW-0067">ATP-binding</keyword>
<dbReference type="GO" id="GO:0016887">
    <property type="term" value="F:ATP hydrolysis activity"/>
    <property type="evidence" value="ECO:0007669"/>
    <property type="project" value="InterPro"/>
</dbReference>
<dbReference type="EC" id="3.6.3.-" evidence="6"/>
<proteinExistence type="inferred from homology"/>
<evidence type="ECO:0000256" key="3">
    <source>
        <dbReference type="ARBA" id="ARBA00022741"/>
    </source>
</evidence>
<dbReference type="Pfam" id="PF00005">
    <property type="entry name" value="ABC_tran"/>
    <property type="match status" value="1"/>
</dbReference>
<dbReference type="PANTHER" id="PTHR42734">
    <property type="entry name" value="METAL TRANSPORT SYSTEM ATP-BINDING PROTEIN TM_0124-RELATED"/>
    <property type="match status" value="1"/>
</dbReference>
<dbReference type="PANTHER" id="PTHR42734:SF5">
    <property type="entry name" value="IRON TRANSPORT SYSTEM ATP-BINDING PROTEIN HI_0361-RELATED"/>
    <property type="match status" value="1"/>
</dbReference>
<keyword evidence="7" id="KW-1185">Reference proteome</keyword>
<dbReference type="PROSITE" id="PS50893">
    <property type="entry name" value="ABC_TRANSPORTER_2"/>
    <property type="match status" value="1"/>
</dbReference>
<gene>
    <name evidence="6" type="primary">znuC</name>
    <name evidence="6" type="ORF">SV7mr_44510</name>
</gene>
<organism evidence="6 7">
    <name type="scientific">Stieleria bergensis</name>
    <dbReference type="NCBI Taxonomy" id="2528025"/>
    <lineage>
        <taxon>Bacteria</taxon>
        <taxon>Pseudomonadati</taxon>
        <taxon>Planctomycetota</taxon>
        <taxon>Planctomycetia</taxon>
        <taxon>Pirellulales</taxon>
        <taxon>Pirellulaceae</taxon>
        <taxon>Stieleria</taxon>
    </lineage>
</organism>